<dbReference type="GO" id="GO:0003676">
    <property type="term" value="F:nucleic acid binding"/>
    <property type="evidence" value="ECO:0007669"/>
    <property type="project" value="InterPro"/>
</dbReference>
<proteinExistence type="predicted"/>
<reference evidence="2 3" key="1">
    <citation type="journal article" date="2014" name="FEMS Microbiol. Lett.">
        <title>The genome of the Erwinia amylovora phage PhiEaH1 reveals greater diversity and broadens the applicability of phages for the treatment of fire blight.</title>
        <authorList>
            <person name="Meczker K."/>
            <person name="Domotor D."/>
            <person name="Vass J."/>
            <person name="Rakhely G."/>
            <person name="Schneider G."/>
            <person name="Kovacs T."/>
        </authorList>
    </citation>
    <scope>NUCLEOTIDE SEQUENCE [LARGE SCALE GENOMIC DNA]</scope>
</reference>
<dbReference type="InterPro" id="IPR002156">
    <property type="entry name" value="RNaseH_domain"/>
</dbReference>
<dbReference type="KEGG" id="vg:18501071"/>
<evidence type="ECO:0000313" key="2">
    <source>
        <dbReference type="EMBL" id="AGX01899.1"/>
    </source>
</evidence>
<dbReference type="Proteomes" id="UP000204235">
    <property type="component" value="Segment"/>
</dbReference>
<dbReference type="Pfam" id="PF00075">
    <property type="entry name" value="RNase_H"/>
    <property type="match status" value="1"/>
</dbReference>
<dbReference type="GeneID" id="18501071"/>
<sequence>MELSQDFTAQPGEFGAVLYVDGGSHSGYRVGSWGLHGYTYSLVEEKKNKFTKKKNAPSHLGYVDGRLGQYTKEFKDTSREQTEPFYNGLLMPYPSPPAARPVEPDFFFDWYGGREEWTVSQGEINAMIEALTFVNKYHPKQVVILGDSQYVLDGITRDYPNWLKRGGLTSTGKPVAHWAWWQTLATLYLDAIKKGISIYFAKAEAHSGDPGNDRADWNSTKGQVRGIRGVFTDEYRCSSPKGYVQKTKLSNRIMEHNWWYGLSDRKATDYAFKDKSVYFFGNHGKADVEDDLVGKDTATAKVAVWVSSEPEPVLDLLASSLEKRYYRGVSEVTLGNLSNILNTERYAAILEEKEDILFPKWNEEVVVTPDRCPVLKTLRPAYHGFHLVGHFESLVRIIERYLAGDDALVVTDLTDKVYQVIEEKNKQVYKARKEIDPPHNTATFTLDFCVDLKTVEQRPVKFKLGADIPTRNTLVAVAGPNTTVKAITWRETATSFRYATIVETDGDLLLSASFKSNLIVLIGKRV</sequence>
<evidence type="ECO:0000259" key="1">
    <source>
        <dbReference type="PROSITE" id="PS50879"/>
    </source>
</evidence>
<dbReference type="Gene3D" id="3.30.420.10">
    <property type="entry name" value="Ribonuclease H-like superfamily/Ribonuclease H"/>
    <property type="match status" value="1"/>
</dbReference>
<dbReference type="PROSITE" id="PS50879">
    <property type="entry name" value="RNASE_H_1"/>
    <property type="match status" value="1"/>
</dbReference>
<dbReference type="InterPro" id="IPR036397">
    <property type="entry name" value="RNaseH_sf"/>
</dbReference>
<keyword evidence="3" id="KW-1185">Reference proteome</keyword>
<dbReference type="RefSeq" id="YP_009010230.1">
    <property type="nucleotide sequence ID" value="NC_023610.1"/>
</dbReference>
<feature type="domain" description="RNase H type-1" evidence="1">
    <location>
        <begin position="55"/>
        <end position="224"/>
    </location>
</feature>
<evidence type="ECO:0000313" key="3">
    <source>
        <dbReference type="Proteomes" id="UP000204235"/>
    </source>
</evidence>
<protein>
    <submittedName>
        <fullName evidence="2">RnhA</fullName>
    </submittedName>
</protein>
<dbReference type="OrthoDB" id="4167at10239"/>
<organism evidence="2 3">
    <name type="scientific">Erwinia phage PhiEaH1</name>
    <dbReference type="NCBI Taxonomy" id="1401669"/>
    <lineage>
        <taxon>Viruses</taxon>
        <taxon>Duplodnaviria</taxon>
        <taxon>Heunggongvirae</taxon>
        <taxon>Uroviricota</taxon>
        <taxon>Caudoviricetes</taxon>
        <taxon>Chimalliviridae</taxon>
        <taxon>Iapetusvirus</taxon>
        <taxon>Iapetusvirus EaH1</taxon>
    </lineage>
</organism>
<dbReference type="InterPro" id="IPR012337">
    <property type="entry name" value="RNaseH-like_sf"/>
</dbReference>
<dbReference type="EMBL" id="KF623294">
    <property type="protein sequence ID" value="AGX01899.1"/>
    <property type="molecule type" value="Genomic_DNA"/>
</dbReference>
<accession>W8D090</accession>
<name>W8D090_9CAUD</name>
<gene>
    <name evidence="2" type="primary">rnhA</name>
</gene>
<dbReference type="GO" id="GO:0004523">
    <property type="term" value="F:RNA-DNA hybrid ribonuclease activity"/>
    <property type="evidence" value="ECO:0007669"/>
    <property type="project" value="InterPro"/>
</dbReference>
<dbReference type="SUPFAM" id="SSF53098">
    <property type="entry name" value="Ribonuclease H-like"/>
    <property type="match status" value="1"/>
</dbReference>